<comment type="caution">
    <text evidence="1">The sequence shown here is derived from an EMBL/GenBank/DDBJ whole genome shotgun (WGS) entry which is preliminary data.</text>
</comment>
<dbReference type="RefSeq" id="WP_204467918.1">
    <property type="nucleotide sequence ID" value="NZ_JACLYU010000003.1"/>
</dbReference>
<accession>A0A938WWT6</accession>
<sequence>MPWWVWLVLALFMLAMLVAGLAYAALHAFRGVKSLSDVGGCLGERVAKLSQPSPDGAADEAPFFTRPLTDATDRYADAHAAVLARKAAKRERHAERWARWRRFNND</sequence>
<reference evidence="1" key="1">
    <citation type="submission" date="2020-08" db="EMBL/GenBank/DDBJ databases">
        <authorList>
            <person name="Cejkova D."/>
            <person name="Kubasova T."/>
            <person name="Jahodarova E."/>
            <person name="Rychlik I."/>
        </authorList>
    </citation>
    <scope>NUCLEOTIDE SEQUENCE</scope>
    <source>
        <strain evidence="1">An836</strain>
    </source>
</reference>
<keyword evidence="2" id="KW-1185">Reference proteome</keyword>
<evidence type="ECO:0000313" key="1">
    <source>
        <dbReference type="EMBL" id="MBM6699296.1"/>
    </source>
</evidence>
<protein>
    <submittedName>
        <fullName evidence="1">Uncharacterized protein</fullName>
    </submittedName>
</protein>
<organism evidence="1 2">
    <name type="scientific">Bifidobacterium pullorum subsp. saeculare</name>
    <dbReference type="NCBI Taxonomy" id="78257"/>
    <lineage>
        <taxon>Bacteria</taxon>
        <taxon>Bacillati</taxon>
        <taxon>Actinomycetota</taxon>
        <taxon>Actinomycetes</taxon>
        <taxon>Bifidobacteriales</taxon>
        <taxon>Bifidobacteriaceae</taxon>
        <taxon>Bifidobacterium</taxon>
    </lineage>
</organism>
<evidence type="ECO:0000313" key="2">
    <source>
        <dbReference type="Proteomes" id="UP000718821"/>
    </source>
</evidence>
<reference evidence="1" key="2">
    <citation type="journal article" date="2021" name="Sci. Rep.">
        <title>The distribution of antibiotic resistance genes in chicken gut microbiota commensals.</title>
        <authorList>
            <person name="Juricova H."/>
            <person name="Matiasovicova J."/>
            <person name="Kubasova T."/>
            <person name="Cejkova D."/>
            <person name="Rychlik I."/>
        </authorList>
    </citation>
    <scope>NUCLEOTIDE SEQUENCE</scope>
    <source>
        <strain evidence="1">An836</strain>
    </source>
</reference>
<dbReference type="EMBL" id="JACLYU010000003">
    <property type="protein sequence ID" value="MBM6699296.1"/>
    <property type="molecule type" value="Genomic_DNA"/>
</dbReference>
<name>A0A938WWT6_9BIFI</name>
<gene>
    <name evidence="1" type="ORF">H7U32_02920</name>
</gene>
<proteinExistence type="predicted"/>
<dbReference type="AlphaFoldDB" id="A0A938WWT6"/>
<dbReference type="Proteomes" id="UP000718821">
    <property type="component" value="Unassembled WGS sequence"/>
</dbReference>